<feature type="transmembrane region" description="Helical" evidence="6">
    <location>
        <begin position="82"/>
        <end position="100"/>
    </location>
</feature>
<keyword evidence="4 6" id="KW-1133">Transmembrane helix</keyword>
<keyword evidence="2" id="KW-1003">Cell membrane</keyword>
<feature type="transmembrane region" description="Helical" evidence="6">
    <location>
        <begin position="106"/>
        <end position="125"/>
    </location>
</feature>
<organism evidence="7 8">
    <name type="scientific">Daeguia caeni</name>
    <dbReference type="NCBI Taxonomy" id="439612"/>
    <lineage>
        <taxon>Bacteria</taxon>
        <taxon>Pseudomonadati</taxon>
        <taxon>Pseudomonadota</taxon>
        <taxon>Alphaproteobacteria</taxon>
        <taxon>Hyphomicrobiales</taxon>
        <taxon>Brucellaceae</taxon>
        <taxon>Daeguia</taxon>
    </lineage>
</organism>
<feature type="transmembrane region" description="Helical" evidence="6">
    <location>
        <begin position="304"/>
        <end position="323"/>
    </location>
</feature>
<evidence type="ECO:0000256" key="6">
    <source>
        <dbReference type="SAM" id="Phobius"/>
    </source>
</evidence>
<evidence type="ECO:0000313" key="8">
    <source>
        <dbReference type="Proteomes" id="UP001596042"/>
    </source>
</evidence>
<feature type="transmembrane region" description="Helical" evidence="6">
    <location>
        <begin position="49"/>
        <end position="70"/>
    </location>
</feature>
<dbReference type="CDD" id="cd06581">
    <property type="entry name" value="TM_PBP1_LivM_like"/>
    <property type="match status" value="1"/>
</dbReference>
<sequence length="340" mass="36232">MSQISTLSTASPSATAVRAGSLNAPMLVLGLVVAVLGFVLPFIGLPRNILSLLTSATTTAILATGVGFLVRQGGFSSFGHAAFYGGAAYLIALMSVYTALPGEVIILSAPILVAIAAFSLSFVLLRTSGVAFSMLSLAIAQALYELMMRWREIANGEDGLRLRLPREIFGVKLSFFQKADTMFLVSWTGLVLIVIALFFLTRSHFGTLTLAIKNNEERARFIGYRTLMPRAIIIAISALIAAIGGTFFALYNGYVTPGLLHWSLSGEALIIAIIGGTRSVWGPALGAFIFVILRDVAGNYTTHWQMIVGLVLIAVVLLLPNGVSGAFTRLFAKQKGGRNV</sequence>
<accession>A0ABV9H4W2</accession>
<evidence type="ECO:0000256" key="2">
    <source>
        <dbReference type="ARBA" id="ARBA00022475"/>
    </source>
</evidence>
<evidence type="ECO:0000256" key="3">
    <source>
        <dbReference type="ARBA" id="ARBA00022692"/>
    </source>
</evidence>
<dbReference type="Proteomes" id="UP001596042">
    <property type="component" value="Unassembled WGS sequence"/>
</dbReference>
<protein>
    <submittedName>
        <fullName evidence="7">Branched-chain amino acid ABC transporter permease</fullName>
    </submittedName>
</protein>
<dbReference type="RefSeq" id="WP_374834208.1">
    <property type="nucleotide sequence ID" value="NZ_JBHEEZ010000043.1"/>
</dbReference>
<keyword evidence="5 6" id="KW-0472">Membrane</keyword>
<keyword evidence="8" id="KW-1185">Reference proteome</keyword>
<evidence type="ECO:0000256" key="4">
    <source>
        <dbReference type="ARBA" id="ARBA00022989"/>
    </source>
</evidence>
<dbReference type="PANTHER" id="PTHR30482:SF17">
    <property type="entry name" value="ABC TRANSPORTER ATP-BINDING PROTEIN"/>
    <property type="match status" value="1"/>
</dbReference>
<dbReference type="InterPro" id="IPR043428">
    <property type="entry name" value="LivM-like"/>
</dbReference>
<dbReference type="InterPro" id="IPR001851">
    <property type="entry name" value="ABC_transp_permease"/>
</dbReference>
<evidence type="ECO:0000256" key="1">
    <source>
        <dbReference type="ARBA" id="ARBA00004651"/>
    </source>
</evidence>
<reference evidence="8" key="1">
    <citation type="journal article" date="2019" name="Int. J. Syst. Evol. Microbiol.">
        <title>The Global Catalogue of Microorganisms (GCM) 10K type strain sequencing project: providing services to taxonomists for standard genome sequencing and annotation.</title>
        <authorList>
            <consortium name="The Broad Institute Genomics Platform"/>
            <consortium name="The Broad Institute Genome Sequencing Center for Infectious Disease"/>
            <person name="Wu L."/>
            <person name="Ma J."/>
        </authorList>
    </citation>
    <scope>NUCLEOTIDE SEQUENCE [LARGE SCALE GENOMIC DNA]</scope>
    <source>
        <strain evidence="8">CGMCC 1.15731</strain>
    </source>
</reference>
<feature type="transmembrane region" description="Helical" evidence="6">
    <location>
        <begin position="269"/>
        <end position="292"/>
    </location>
</feature>
<feature type="transmembrane region" description="Helical" evidence="6">
    <location>
        <begin position="21"/>
        <end position="43"/>
    </location>
</feature>
<dbReference type="EMBL" id="JBHSEL010000029">
    <property type="protein sequence ID" value="MFC4624100.1"/>
    <property type="molecule type" value="Genomic_DNA"/>
</dbReference>
<dbReference type="PANTHER" id="PTHR30482">
    <property type="entry name" value="HIGH-AFFINITY BRANCHED-CHAIN AMINO ACID TRANSPORT SYSTEM PERMEASE"/>
    <property type="match status" value="1"/>
</dbReference>
<keyword evidence="3 6" id="KW-0812">Transmembrane</keyword>
<feature type="transmembrane region" description="Helical" evidence="6">
    <location>
        <begin position="227"/>
        <end position="249"/>
    </location>
</feature>
<feature type="transmembrane region" description="Helical" evidence="6">
    <location>
        <begin position="181"/>
        <end position="200"/>
    </location>
</feature>
<comment type="caution">
    <text evidence="7">The sequence shown here is derived from an EMBL/GenBank/DDBJ whole genome shotgun (WGS) entry which is preliminary data.</text>
</comment>
<name>A0ABV9H4W2_9HYPH</name>
<gene>
    <name evidence="7" type="ORF">ACFO1V_02485</name>
</gene>
<evidence type="ECO:0000313" key="7">
    <source>
        <dbReference type="EMBL" id="MFC4624100.1"/>
    </source>
</evidence>
<comment type="subcellular location">
    <subcellularLocation>
        <location evidence="1">Cell membrane</location>
        <topology evidence="1">Multi-pass membrane protein</topology>
    </subcellularLocation>
</comment>
<proteinExistence type="predicted"/>
<evidence type="ECO:0000256" key="5">
    <source>
        <dbReference type="ARBA" id="ARBA00023136"/>
    </source>
</evidence>
<dbReference type="Pfam" id="PF02653">
    <property type="entry name" value="BPD_transp_2"/>
    <property type="match status" value="1"/>
</dbReference>